<organism evidence="10">
    <name type="scientific">Micromonospora carbonacea</name>
    <dbReference type="NCBI Taxonomy" id="47853"/>
    <lineage>
        <taxon>Bacteria</taxon>
        <taxon>Bacillati</taxon>
        <taxon>Actinomycetota</taxon>
        <taxon>Actinomycetes</taxon>
        <taxon>Micromonosporales</taxon>
        <taxon>Micromonosporaceae</taxon>
        <taxon>Micromonospora</taxon>
    </lineage>
</organism>
<sequence length="234" mass="25047">MTTTNDPAELAVGLHQRALSAMDAHRHREALALCRRALDLFDAHAGSTHPDVANVLSLLGGAEDELGAYAETHHRRAVAVMATLPREPGVLLRLAILARVGLGANLRRQGRYVEAGHELSAAPSIAKAAADQTDIDFVSIWNELGVLGKFAGRFDEAETLYLRAYGALEATFGPDAPQLAGVCHNLAGLAHSRGRPAEGEQHARRSLTLHRRVFPVDHPVVVADEAHLAALLQA</sequence>
<dbReference type="Pfam" id="PF13424">
    <property type="entry name" value="TPR_12"/>
    <property type="match status" value="2"/>
</dbReference>
<evidence type="ECO:0000256" key="2">
    <source>
        <dbReference type="ARBA" id="ARBA00009622"/>
    </source>
</evidence>
<keyword evidence="8" id="KW-0505">Motor protein</keyword>
<reference evidence="10" key="1">
    <citation type="submission" date="2020-08" db="EMBL/GenBank/DDBJ databases">
        <title>A bifunctional nitrone conjugated secondary metabolite targeting the ribosome.</title>
        <authorList>
            <person name="Limbrick E.M."/>
            <person name="Graf M."/>
            <person name="Derewacz D.K."/>
            <person name="Nguyen F."/>
            <person name="Spraggins J.M."/>
            <person name="Wieland M."/>
            <person name="Ynigez-Gutierrez A.E."/>
            <person name="Reisman B.J."/>
            <person name="Zinshteyn B."/>
            <person name="McCulloch K."/>
            <person name="Iverson T.M."/>
            <person name="Green R."/>
            <person name="Wilson D.N."/>
            <person name="Bachmann B.O."/>
        </authorList>
    </citation>
    <scope>NUCLEOTIDE SEQUENCE</scope>
    <source>
        <strain evidence="10">Africana</strain>
    </source>
</reference>
<dbReference type="SUPFAM" id="SSF48452">
    <property type="entry name" value="TPR-like"/>
    <property type="match status" value="2"/>
</dbReference>
<dbReference type="AlphaFoldDB" id="A0A7D6CG86"/>
<dbReference type="Gene3D" id="1.25.40.10">
    <property type="entry name" value="Tetratricopeptide repeat domain"/>
    <property type="match status" value="2"/>
</dbReference>
<evidence type="ECO:0000256" key="5">
    <source>
        <dbReference type="ARBA" id="ARBA00022737"/>
    </source>
</evidence>
<comment type="similarity">
    <text evidence="2">Belongs to the kinesin light chain family.</text>
</comment>
<keyword evidence="4" id="KW-0493">Microtubule</keyword>
<evidence type="ECO:0000256" key="6">
    <source>
        <dbReference type="ARBA" id="ARBA00022803"/>
    </source>
</evidence>
<dbReference type="GO" id="GO:0019894">
    <property type="term" value="F:kinesin binding"/>
    <property type="evidence" value="ECO:0007669"/>
    <property type="project" value="TreeGrafter"/>
</dbReference>
<evidence type="ECO:0000256" key="7">
    <source>
        <dbReference type="ARBA" id="ARBA00023054"/>
    </source>
</evidence>
<keyword evidence="5" id="KW-0677">Repeat</keyword>
<dbReference type="InterPro" id="IPR019734">
    <property type="entry name" value="TPR_rpt"/>
</dbReference>
<evidence type="ECO:0000256" key="3">
    <source>
        <dbReference type="ARBA" id="ARBA00022490"/>
    </source>
</evidence>
<dbReference type="InterPro" id="IPR011990">
    <property type="entry name" value="TPR-like_helical_dom_sf"/>
</dbReference>
<dbReference type="SMART" id="SM00028">
    <property type="entry name" value="TPR"/>
    <property type="match status" value="3"/>
</dbReference>
<dbReference type="EMBL" id="CP058905">
    <property type="protein sequence ID" value="QLK00693.1"/>
    <property type="molecule type" value="Genomic_DNA"/>
</dbReference>
<dbReference type="GO" id="GO:0005874">
    <property type="term" value="C:microtubule"/>
    <property type="evidence" value="ECO:0007669"/>
    <property type="project" value="UniProtKB-KW"/>
</dbReference>
<keyword evidence="7" id="KW-0175">Coiled coil</keyword>
<keyword evidence="3" id="KW-0963">Cytoplasm</keyword>
<evidence type="ECO:0000256" key="1">
    <source>
        <dbReference type="ARBA" id="ARBA00004245"/>
    </source>
</evidence>
<dbReference type="GO" id="GO:0007018">
    <property type="term" value="P:microtubule-based movement"/>
    <property type="evidence" value="ECO:0007669"/>
    <property type="project" value="TreeGrafter"/>
</dbReference>
<dbReference type="InterPro" id="IPR002151">
    <property type="entry name" value="Kinesin_light"/>
</dbReference>
<name>A0A7D6CG86_9ACTN</name>
<evidence type="ECO:0000256" key="4">
    <source>
        <dbReference type="ARBA" id="ARBA00022701"/>
    </source>
</evidence>
<keyword evidence="6" id="KW-0802">TPR repeat</keyword>
<dbReference type="PANTHER" id="PTHR45783:SF3">
    <property type="entry name" value="KINESIN LIGHT CHAIN"/>
    <property type="match status" value="1"/>
</dbReference>
<comment type="subcellular location">
    <subcellularLocation>
        <location evidence="1">Cytoplasm</location>
        <location evidence="1">Cytoskeleton</location>
    </subcellularLocation>
</comment>
<dbReference type="GO" id="GO:0005737">
    <property type="term" value="C:cytoplasm"/>
    <property type="evidence" value="ECO:0007669"/>
    <property type="project" value="TreeGrafter"/>
</dbReference>
<gene>
    <name evidence="10" type="ORF">HZU44_12205</name>
</gene>
<dbReference type="GO" id="GO:0005871">
    <property type="term" value="C:kinesin complex"/>
    <property type="evidence" value="ECO:0007669"/>
    <property type="project" value="InterPro"/>
</dbReference>
<evidence type="ECO:0000256" key="8">
    <source>
        <dbReference type="ARBA" id="ARBA00023175"/>
    </source>
</evidence>
<accession>A0A7D6CG86</accession>
<keyword evidence="9" id="KW-0206">Cytoskeleton</keyword>
<proteinExistence type="inferred from homology"/>
<evidence type="ECO:0000313" key="10">
    <source>
        <dbReference type="EMBL" id="QLK00693.1"/>
    </source>
</evidence>
<protein>
    <submittedName>
        <fullName evidence="10">Tetratricopeptide repeat protein</fullName>
    </submittedName>
</protein>
<evidence type="ECO:0000256" key="9">
    <source>
        <dbReference type="ARBA" id="ARBA00023212"/>
    </source>
</evidence>
<dbReference type="PANTHER" id="PTHR45783">
    <property type="entry name" value="KINESIN LIGHT CHAIN"/>
    <property type="match status" value="1"/>
</dbReference>